<proteinExistence type="inferred from homology"/>
<evidence type="ECO:0000256" key="5">
    <source>
        <dbReference type="ARBA" id="ARBA00022723"/>
    </source>
</evidence>
<keyword evidence="8" id="KW-0862">Zinc</keyword>
<comment type="similarity">
    <text evidence="2 11">Belongs to the peptidase M14 family.</text>
</comment>
<feature type="active site" description="Proton donor/acceptor" evidence="11">
    <location>
        <position position="1005"/>
    </location>
</feature>
<protein>
    <recommendedName>
        <fullName evidence="14">Peptidase M14 domain-containing protein</fullName>
    </recommendedName>
</protein>
<dbReference type="Pfam" id="PF00246">
    <property type="entry name" value="Peptidase_M14"/>
    <property type="match status" value="1"/>
</dbReference>
<dbReference type="PANTHER" id="PTHR11705">
    <property type="entry name" value="PROTEASE FAMILY M14 CARBOXYPEPTIDASE A,B"/>
    <property type="match status" value="1"/>
</dbReference>
<keyword evidence="4" id="KW-0645">Protease</keyword>
<dbReference type="SUPFAM" id="SSF54897">
    <property type="entry name" value="Protease propeptides/inhibitors"/>
    <property type="match status" value="1"/>
</dbReference>
<accession>A0A9J6CJG7</accession>
<sequence length="1042" mass="121088">MVPQSITIFLLIFRINFPCVLCVSSTTSSFFPSVIINNKPVSFRDGVINKSKENSENIRNNLFKYNITQQKSNIYKPTNFITSDRFKYGLITKDNFKWYYPKETHIVHNSIRATTDKSEISHNYYDSFTTSSTTTTTSAEQAQESFLSAMTSPVPPISYDDDIDLTENENTHNEDTYNNEDEELQYSIVPIQTTPTTQGTLQSLSFAFSTPTPATIVITPSTSISSHSSSANNHNKGDNNNKKGKKKKKKVTTSPQIHKHFIENLDYYRKILQINCTGNLANNNTRQHTTTFADSNGSSNTVVVTPKPNRVKNNDKYIKEAEEQKDKDDYKDDKKKCKCKKKHHHHHSHEGHHHHHGHHHHKGSKESHEHKPSYYAKPQAVVQHTIPVQTIHTIPETHTFNHIHQHKHVPTQVVPQIIPIKTPVPSVTVSRPITSYSSLNPEKIEYFDTSRLPPAPLGEEYEEVGSMFGSFYKAIENAFTTSKEEDQEGVDYQSRDDYTEETEESESEAEEEEEVIENDDDSEEEDESDEDYKKRKKRDLLTRKTAAAKLENKLKKMRTKKQARDETKTKLDESESESESEPETIFDVLSNLFITENANGSKKMKKKKPKKNYANHQLWRLFLKSKKNVAYMEKFIRTEEGRKFHWLNIPRAKRSMDVVVLSDLSKSFRKYLDEGEIHYNVEVYNIQHAMKLENPRFRRKDGINERQRQMPAERYYTVRDHHAYYKLLKQNYPNFLELIEIGRSTNNMPLVIATISYKTRKNSRYETKRKPAIFIQSGSSPHLWNLIASSNYILKYLLMHITDDDSFGKVIRKFDWYIFGIANPDGLEYSMSYDRLWQKTRSQHENKTNKSKNIMMSTFSWFIENSPQKPCYGVHYSRNFDSHWKNNKALSNNNQCSDFYEGQFPSSEPEVKSLSDFLMRHQSNIQLFINLEGYGQQILFPTLDLDEDAVSDLNDMARAGLRNIKMHRSADNKYEISKNDSYIDIGTPESFAMYKAKIKYSYRIEGSETLHQSIFIPIKSIEKTANEILDIIKGMVKYLENE</sequence>
<feature type="compositionally biased region" description="Polar residues" evidence="12">
    <location>
        <begin position="287"/>
        <end position="303"/>
    </location>
</feature>
<feature type="region of interest" description="Disordered" evidence="12">
    <location>
        <begin position="551"/>
        <end position="583"/>
    </location>
</feature>
<dbReference type="PROSITE" id="PS52035">
    <property type="entry name" value="PEPTIDASE_M14"/>
    <property type="match status" value="1"/>
</dbReference>
<dbReference type="GO" id="GO:0008270">
    <property type="term" value="F:zinc ion binding"/>
    <property type="evidence" value="ECO:0007669"/>
    <property type="project" value="InterPro"/>
</dbReference>
<feature type="compositionally biased region" description="Acidic residues" evidence="12">
    <location>
        <begin position="498"/>
        <end position="530"/>
    </location>
</feature>
<evidence type="ECO:0000256" key="3">
    <source>
        <dbReference type="ARBA" id="ARBA00022645"/>
    </source>
</evidence>
<evidence type="ECO:0000256" key="6">
    <source>
        <dbReference type="ARBA" id="ARBA00022729"/>
    </source>
</evidence>
<dbReference type="Pfam" id="PF02244">
    <property type="entry name" value="Propep_M14"/>
    <property type="match status" value="1"/>
</dbReference>
<organism evidence="15 16">
    <name type="scientific">Polypedilum vanderplanki</name>
    <name type="common">Sleeping chironomid midge</name>
    <dbReference type="NCBI Taxonomy" id="319348"/>
    <lineage>
        <taxon>Eukaryota</taxon>
        <taxon>Metazoa</taxon>
        <taxon>Ecdysozoa</taxon>
        <taxon>Arthropoda</taxon>
        <taxon>Hexapoda</taxon>
        <taxon>Insecta</taxon>
        <taxon>Pterygota</taxon>
        <taxon>Neoptera</taxon>
        <taxon>Endopterygota</taxon>
        <taxon>Diptera</taxon>
        <taxon>Nematocera</taxon>
        <taxon>Chironomoidea</taxon>
        <taxon>Chironomidae</taxon>
        <taxon>Chironominae</taxon>
        <taxon>Polypedilum</taxon>
        <taxon>Polypedilum</taxon>
    </lineage>
</organism>
<keyword evidence="16" id="KW-1185">Reference proteome</keyword>
<keyword evidence="10" id="KW-1015">Disulfide bond</keyword>
<feature type="signal peptide" evidence="13">
    <location>
        <begin position="1"/>
        <end position="22"/>
    </location>
</feature>
<dbReference type="FunFam" id="3.40.630.10:FF:000084">
    <property type="entry name" value="Carboxypeptidase B2"/>
    <property type="match status" value="1"/>
</dbReference>
<evidence type="ECO:0000256" key="1">
    <source>
        <dbReference type="ARBA" id="ARBA00001947"/>
    </source>
</evidence>
<dbReference type="PANTHER" id="PTHR11705:SF89">
    <property type="entry name" value="PEPTIDASE M14 CARBOXYPEPTIDASE A DOMAIN-CONTAINING PROTEIN"/>
    <property type="match status" value="1"/>
</dbReference>
<dbReference type="Proteomes" id="UP001107558">
    <property type="component" value="Chromosome 1"/>
</dbReference>
<dbReference type="GO" id="GO:0004181">
    <property type="term" value="F:metallocarboxypeptidase activity"/>
    <property type="evidence" value="ECO:0007669"/>
    <property type="project" value="InterPro"/>
</dbReference>
<feature type="domain" description="Peptidase M14" evidence="14">
    <location>
        <begin position="714"/>
        <end position="1039"/>
    </location>
</feature>
<comment type="caution">
    <text evidence="15">The sequence shown here is derived from an EMBL/GenBank/DDBJ whole genome shotgun (WGS) entry which is preliminary data.</text>
</comment>
<dbReference type="InterPro" id="IPR036990">
    <property type="entry name" value="M14A-like_propep"/>
</dbReference>
<evidence type="ECO:0000313" key="16">
    <source>
        <dbReference type="Proteomes" id="UP001107558"/>
    </source>
</evidence>
<evidence type="ECO:0000256" key="8">
    <source>
        <dbReference type="ARBA" id="ARBA00022833"/>
    </source>
</evidence>
<dbReference type="SUPFAM" id="SSF53187">
    <property type="entry name" value="Zn-dependent exopeptidases"/>
    <property type="match status" value="1"/>
</dbReference>
<dbReference type="OrthoDB" id="3626597at2759"/>
<feature type="compositionally biased region" description="Basic and acidic residues" evidence="12">
    <location>
        <begin position="312"/>
        <end position="335"/>
    </location>
</feature>
<evidence type="ECO:0000256" key="11">
    <source>
        <dbReference type="PROSITE-ProRule" id="PRU01379"/>
    </source>
</evidence>
<feature type="compositionally biased region" description="Acidic residues" evidence="12">
    <location>
        <begin position="574"/>
        <end position="583"/>
    </location>
</feature>
<dbReference type="InterPro" id="IPR000834">
    <property type="entry name" value="Peptidase_M14"/>
</dbReference>
<name>A0A9J6CJG7_POLVA</name>
<keyword evidence="7" id="KW-0378">Hydrolase</keyword>
<dbReference type="SMART" id="SM00631">
    <property type="entry name" value="Zn_pept"/>
    <property type="match status" value="1"/>
</dbReference>
<evidence type="ECO:0000256" key="13">
    <source>
        <dbReference type="SAM" id="SignalP"/>
    </source>
</evidence>
<dbReference type="AlphaFoldDB" id="A0A9J6CJG7"/>
<feature type="compositionally biased region" description="Basic and acidic residues" evidence="12">
    <location>
        <begin position="562"/>
        <end position="573"/>
    </location>
</feature>
<reference evidence="15" key="1">
    <citation type="submission" date="2021-03" db="EMBL/GenBank/DDBJ databases">
        <title>Chromosome level genome of the anhydrobiotic midge Polypedilum vanderplanki.</title>
        <authorList>
            <person name="Yoshida Y."/>
            <person name="Kikawada T."/>
            <person name="Gusev O."/>
        </authorList>
    </citation>
    <scope>NUCLEOTIDE SEQUENCE</scope>
    <source>
        <strain evidence="15">NIAS01</strain>
        <tissue evidence="15">Whole body or cell culture</tissue>
    </source>
</reference>
<feature type="compositionally biased region" description="Low complexity" evidence="12">
    <location>
        <begin position="222"/>
        <end position="234"/>
    </location>
</feature>
<evidence type="ECO:0000256" key="4">
    <source>
        <dbReference type="ARBA" id="ARBA00022670"/>
    </source>
</evidence>
<comment type="cofactor">
    <cofactor evidence="1">
        <name>Zn(2+)</name>
        <dbReference type="ChEBI" id="CHEBI:29105"/>
    </cofactor>
</comment>
<evidence type="ECO:0000259" key="14">
    <source>
        <dbReference type="PROSITE" id="PS52035"/>
    </source>
</evidence>
<dbReference type="InterPro" id="IPR003146">
    <property type="entry name" value="M14A_act_pep"/>
</dbReference>
<feature type="compositionally biased region" description="Basic residues" evidence="12">
    <location>
        <begin position="242"/>
        <end position="251"/>
    </location>
</feature>
<feature type="region of interest" description="Disordered" evidence="12">
    <location>
        <begin position="479"/>
        <end position="537"/>
    </location>
</feature>
<feature type="chain" id="PRO_5039906422" description="Peptidase M14 domain-containing protein" evidence="13">
    <location>
        <begin position="23"/>
        <end position="1042"/>
    </location>
</feature>
<evidence type="ECO:0000256" key="10">
    <source>
        <dbReference type="ARBA" id="ARBA00023157"/>
    </source>
</evidence>
<evidence type="ECO:0000313" key="15">
    <source>
        <dbReference type="EMBL" id="KAG5682109.1"/>
    </source>
</evidence>
<evidence type="ECO:0000256" key="9">
    <source>
        <dbReference type="ARBA" id="ARBA00023049"/>
    </source>
</evidence>
<feature type="region of interest" description="Disordered" evidence="12">
    <location>
        <begin position="287"/>
        <end position="372"/>
    </location>
</feature>
<keyword evidence="3" id="KW-0121">Carboxypeptidase</keyword>
<keyword evidence="5" id="KW-0479">Metal-binding</keyword>
<evidence type="ECO:0000256" key="7">
    <source>
        <dbReference type="ARBA" id="ARBA00022801"/>
    </source>
</evidence>
<feature type="region of interest" description="Disordered" evidence="12">
    <location>
        <begin position="222"/>
        <end position="255"/>
    </location>
</feature>
<evidence type="ECO:0000256" key="12">
    <source>
        <dbReference type="SAM" id="MobiDB-lite"/>
    </source>
</evidence>
<feature type="compositionally biased region" description="Basic residues" evidence="12">
    <location>
        <begin position="336"/>
        <end position="363"/>
    </location>
</feature>
<dbReference type="GO" id="GO:0006508">
    <property type="term" value="P:proteolysis"/>
    <property type="evidence" value="ECO:0007669"/>
    <property type="project" value="UniProtKB-KW"/>
</dbReference>
<dbReference type="Gene3D" id="3.40.630.10">
    <property type="entry name" value="Zn peptidases"/>
    <property type="match status" value="1"/>
</dbReference>
<dbReference type="GO" id="GO:0005615">
    <property type="term" value="C:extracellular space"/>
    <property type="evidence" value="ECO:0007669"/>
    <property type="project" value="TreeGrafter"/>
</dbReference>
<dbReference type="EMBL" id="JADBJN010000001">
    <property type="protein sequence ID" value="KAG5682109.1"/>
    <property type="molecule type" value="Genomic_DNA"/>
</dbReference>
<gene>
    <name evidence="15" type="ORF">PVAND_011488</name>
</gene>
<keyword evidence="9" id="KW-0482">Metalloprotease</keyword>
<evidence type="ECO:0000256" key="2">
    <source>
        <dbReference type="ARBA" id="ARBA00005988"/>
    </source>
</evidence>
<dbReference type="Gene3D" id="3.30.70.340">
    <property type="entry name" value="Metallocarboxypeptidase-like"/>
    <property type="match status" value="1"/>
</dbReference>
<keyword evidence="6 13" id="KW-0732">Signal</keyword>